<gene>
    <name evidence="2" type="ORF">AYR66_21220</name>
</gene>
<sequence>MSRLIYIADPMCAWSYGFGPELAALLDGVPGLPVDIVVGGLLPYNKKAMDAETRETMKAQWEQVARETNLPFSYDFLSGSNLVYDTEPACRAVVAARKLAPQAALYAFHEIQRMFFSEGQDVMQGEVLARIVCQALAEQGYPVDEATFLTIWNSDVAVKATNDDFLLTEKWELKGFPTLVLERDGKLELVTAGYVAMPRLIELLQALVDGQEAPPAAK</sequence>
<protein>
    <submittedName>
        <fullName evidence="2">Thioredoxin</fullName>
    </submittedName>
</protein>
<dbReference type="SUPFAM" id="SSF52833">
    <property type="entry name" value="Thioredoxin-like"/>
    <property type="match status" value="1"/>
</dbReference>
<dbReference type="OrthoDB" id="9813770at2"/>
<evidence type="ECO:0000313" key="2">
    <source>
        <dbReference type="EMBL" id="OWW21632.1"/>
    </source>
</evidence>
<dbReference type="PANTHER" id="PTHR13887:SF54">
    <property type="entry name" value="DSBA FAMILY PROTEIN"/>
    <property type="match status" value="1"/>
</dbReference>
<dbReference type="EMBL" id="LSTO01000001">
    <property type="protein sequence ID" value="OWW21632.1"/>
    <property type="molecule type" value="Genomic_DNA"/>
</dbReference>
<dbReference type="AlphaFoldDB" id="A0A254TJY8"/>
<evidence type="ECO:0000313" key="3">
    <source>
        <dbReference type="Proteomes" id="UP000197535"/>
    </source>
</evidence>
<dbReference type="Proteomes" id="UP000197535">
    <property type="component" value="Unassembled WGS sequence"/>
</dbReference>
<dbReference type="Gene3D" id="1.10.472.60">
    <property type="entry name" value="putative protein disulfide isomerase domain"/>
    <property type="match status" value="1"/>
</dbReference>
<keyword evidence="3" id="KW-1185">Reference proteome</keyword>
<proteinExistence type="predicted"/>
<dbReference type="Pfam" id="PF01323">
    <property type="entry name" value="DSBA"/>
    <property type="match status" value="1"/>
</dbReference>
<feature type="domain" description="DSBA-like thioredoxin" evidence="1">
    <location>
        <begin position="9"/>
        <end position="199"/>
    </location>
</feature>
<evidence type="ECO:0000259" key="1">
    <source>
        <dbReference type="Pfam" id="PF01323"/>
    </source>
</evidence>
<dbReference type="InterPro" id="IPR036249">
    <property type="entry name" value="Thioredoxin-like_sf"/>
</dbReference>
<dbReference type="InterPro" id="IPR001853">
    <property type="entry name" value="DSBA-like_thioredoxin_dom"/>
</dbReference>
<dbReference type="CDD" id="cd03025">
    <property type="entry name" value="DsbA_FrnE_like"/>
    <property type="match status" value="1"/>
</dbReference>
<dbReference type="Gene3D" id="3.40.30.10">
    <property type="entry name" value="Glutaredoxin"/>
    <property type="match status" value="1"/>
</dbReference>
<accession>A0A254TJY8</accession>
<dbReference type="RefSeq" id="WP_088708485.1">
    <property type="nucleotide sequence ID" value="NZ_LSTO01000001.1"/>
</dbReference>
<comment type="caution">
    <text evidence="2">The sequence shown here is derived from an EMBL/GenBank/DDBJ whole genome shotgun (WGS) entry which is preliminary data.</text>
</comment>
<dbReference type="PANTHER" id="PTHR13887">
    <property type="entry name" value="GLUTATHIONE S-TRANSFERASE KAPPA"/>
    <property type="match status" value="1"/>
</dbReference>
<organism evidence="2 3">
    <name type="scientific">Noviherbaspirillum denitrificans</name>
    <dbReference type="NCBI Taxonomy" id="1968433"/>
    <lineage>
        <taxon>Bacteria</taxon>
        <taxon>Pseudomonadati</taxon>
        <taxon>Pseudomonadota</taxon>
        <taxon>Betaproteobacteria</taxon>
        <taxon>Burkholderiales</taxon>
        <taxon>Oxalobacteraceae</taxon>
        <taxon>Noviherbaspirillum</taxon>
    </lineage>
</organism>
<reference evidence="2 3" key="1">
    <citation type="submission" date="2016-02" db="EMBL/GenBank/DDBJ databases">
        <authorList>
            <person name="Wen L."/>
            <person name="He K."/>
            <person name="Yang H."/>
        </authorList>
    </citation>
    <scope>NUCLEOTIDE SEQUENCE [LARGE SCALE GENOMIC DNA]</scope>
    <source>
        <strain evidence="2 3">TSA40</strain>
    </source>
</reference>
<name>A0A254TJY8_9BURK</name>